<dbReference type="GO" id="GO:0005886">
    <property type="term" value="C:plasma membrane"/>
    <property type="evidence" value="ECO:0007669"/>
    <property type="project" value="UniProtKB-SubCell"/>
</dbReference>
<dbReference type="PANTHER" id="PTHR24228">
    <property type="entry name" value="B2 BRADYKININ RECEPTOR/ANGIOTENSIN II RECEPTOR"/>
    <property type="match status" value="1"/>
</dbReference>
<evidence type="ECO:0000256" key="2">
    <source>
        <dbReference type="ARBA" id="ARBA00022475"/>
    </source>
</evidence>
<feature type="transmembrane region" description="Helical" evidence="9">
    <location>
        <begin position="286"/>
        <end position="305"/>
    </location>
</feature>
<dbReference type="InterPro" id="IPR017452">
    <property type="entry name" value="GPCR_Rhodpsn_7TM"/>
</dbReference>
<evidence type="ECO:0000256" key="3">
    <source>
        <dbReference type="ARBA" id="ARBA00022692"/>
    </source>
</evidence>
<evidence type="ECO:0000259" key="10">
    <source>
        <dbReference type="PROSITE" id="PS50262"/>
    </source>
</evidence>
<organism evidence="11 13">
    <name type="scientific">Actinia tenebrosa</name>
    <name type="common">Australian red waratah sea anemone</name>
    <dbReference type="NCBI Taxonomy" id="6105"/>
    <lineage>
        <taxon>Eukaryota</taxon>
        <taxon>Metazoa</taxon>
        <taxon>Cnidaria</taxon>
        <taxon>Anthozoa</taxon>
        <taxon>Hexacorallia</taxon>
        <taxon>Actiniaria</taxon>
        <taxon>Actiniidae</taxon>
        <taxon>Actinia</taxon>
    </lineage>
</organism>
<evidence type="ECO:0000256" key="4">
    <source>
        <dbReference type="ARBA" id="ARBA00022989"/>
    </source>
</evidence>
<dbReference type="CDD" id="cd00637">
    <property type="entry name" value="7tm_classA_rhodopsin-like"/>
    <property type="match status" value="1"/>
</dbReference>
<feature type="transmembrane region" description="Helical" evidence="9">
    <location>
        <begin position="100"/>
        <end position="117"/>
    </location>
</feature>
<dbReference type="AlphaFoldDB" id="A0A6P8HVC5"/>
<proteinExistence type="predicted"/>
<evidence type="ECO:0000256" key="5">
    <source>
        <dbReference type="ARBA" id="ARBA00023040"/>
    </source>
</evidence>
<evidence type="ECO:0000256" key="9">
    <source>
        <dbReference type="SAM" id="Phobius"/>
    </source>
</evidence>
<reference evidence="12 13" key="1">
    <citation type="submission" date="2025-04" db="UniProtKB">
        <authorList>
            <consortium name="RefSeq"/>
        </authorList>
    </citation>
    <scope>IDENTIFICATION</scope>
    <source>
        <tissue evidence="12 13">Tentacle</tissue>
    </source>
</reference>
<dbReference type="PRINTS" id="PR00237">
    <property type="entry name" value="GPCRRHODOPSN"/>
</dbReference>
<keyword evidence="4 9" id="KW-1133">Transmembrane helix</keyword>
<keyword evidence="3 9" id="KW-0812">Transmembrane</keyword>
<keyword evidence="2" id="KW-1003">Cell membrane</keyword>
<evidence type="ECO:0000256" key="8">
    <source>
        <dbReference type="ARBA" id="ARBA00023224"/>
    </source>
</evidence>
<keyword evidence="5" id="KW-0297">G-protein coupled receptor</keyword>
<evidence type="ECO:0000256" key="7">
    <source>
        <dbReference type="ARBA" id="ARBA00023170"/>
    </source>
</evidence>
<comment type="subcellular location">
    <subcellularLocation>
        <location evidence="1">Cell membrane</location>
        <topology evidence="1">Multi-pass membrane protein</topology>
    </subcellularLocation>
</comment>
<feature type="transmembrane region" description="Helical" evidence="9">
    <location>
        <begin position="183"/>
        <end position="205"/>
    </location>
</feature>
<keyword evidence="8" id="KW-0807">Transducer</keyword>
<accession>A0A6P8HVC5</accession>
<feature type="transmembrane region" description="Helical" evidence="9">
    <location>
        <begin position="137"/>
        <end position="163"/>
    </location>
</feature>
<dbReference type="Pfam" id="PF00001">
    <property type="entry name" value="7tm_1"/>
    <property type="match status" value="1"/>
</dbReference>
<dbReference type="RefSeq" id="XP_031556547.1">
    <property type="nucleotide sequence ID" value="XM_031700687.1"/>
</dbReference>
<sequence length="332" mass="38192">MNRSQYIEYLNRELYIRETNRKTVSTSLAIVFIVLEVGGNFVVCYAVLKTKKLYSLTNFFLVILSLSDLVRGIVLMPIWIDVLLNGQKNFTDNGCKFTGFTSSFCIIGKLFTVLLICMNRLTRVYRPSTYDWLFQKWFAVAMVTVTWLTALTVVIILTTSGLAKIEFHPGRAICLLIFEDQSVFQDLVVAQFIFSVIIPLCLNVLSHFKAFNDLKEHKREAGGKIRVQIFNKRHDEVENELENHGHDIEATRTLLGVVYGYIFCSTITTSIILADAFRPYYFDRGTHLALTFFLFVNGIINPALFSRTNKPFRDVCLEIFGCKWSRRVIHVQ</sequence>
<gene>
    <name evidence="12 13" type="primary">LOC116293284</name>
</gene>
<dbReference type="OrthoDB" id="5959337at2759"/>
<dbReference type="PANTHER" id="PTHR24228:SF59">
    <property type="entry name" value="NEUROPEPTIDE RECEPTOR 15"/>
    <property type="match status" value="1"/>
</dbReference>
<dbReference type="PROSITE" id="PS50262">
    <property type="entry name" value="G_PROTEIN_RECEP_F1_2"/>
    <property type="match status" value="1"/>
</dbReference>
<evidence type="ECO:0000313" key="12">
    <source>
        <dbReference type="RefSeq" id="XP_031556546.1"/>
    </source>
</evidence>
<name>A0A6P8HVC5_ACTTE</name>
<dbReference type="GO" id="GO:0004930">
    <property type="term" value="F:G protein-coupled receptor activity"/>
    <property type="evidence" value="ECO:0007669"/>
    <property type="project" value="UniProtKB-KW"/>
</dbReference>
<evidence type="ECO:0000256" key="1">
    <source>
        <dbReference type="ARBA" id="ARBA00004651"/>
    </source>
</evidence>
<feature type="transmembrane region" description="Helical" evidence="9">
    <location>
        <begin position="254"/>
        <end position="274"/>
    </location>
</feature>
<feature type="transmembrane region" description="Helical" evidence="9">
    <location>
        <begin position="60"/>
        <end position="80"/>
    </location>
</feature>
<dbReference type="InterPro" id="IPR000276">
    <property type="entry name" value="GPCR_Rhodpsn"/>
</dbReference>
<keyword evidence="7" id="KW-0675">Receptor</keyword>
<dbReference type="SUPFAM" id="SSF81321">
    <property type="entry name" value="Family A G protein-coupled receptor-like"/>
    <property type="match status" value="1"/>
</dbReference>
<protein>
    <submittedName>
        <fullName evidence="12 13">Histamine H2 receptor-like</fullName>
    </submittedName>
</protein>
<feature type="domain" description="G-protein coupled receptors family 1 profile" evidence="10">
    <location>
        <begin position="39"/>
        <end position="305"/>
    </location>
</feature>
<dbReference type="GeneID" id="116293284"/>
<dbReference type="Gene3D" id="1.20.1070.10">
    <property type="entry name" value="Rhodopsin 7-helix transmembrane proteins"/>
    <property type="match status" value="1"/>
</dbReference>
<keyword evidence="6 9" id="KW-0472">Membrane</keyword>
<evidence type="ECO:0000313" key="11">
    <source>
        <dbReference type="Proteomes" id="UP000515163"/>
    </source>
</evidence>
<keyword evidence="11" id="KW-1185">Reference proteome</keyword>
<feature type="transmembrane region" description="Helical" evidence="9">
    <location>
        <begin position="28"/>
        <end position="48"/>
    </location>
</feature>
<evidence type="ECO:0000256" key="6">
    <source>
        <dbReference type="ARBA" id="ARBA00023136"/>
    </source>
</evidence>
<dbReference type="Proteomes" id="UP000515163">
    <property type="component" value="Unplaced"/>
</dbReference>
<dbReference type="KEGG" id="aten:116293284"/>
<evidence type="ECO:0000313" key="13">
    <source>
        <dbReference type="RefSeq" id="XP_031556547.1"/>
    </source>
</evidence>
<dbReference type="RefSeq" id="XP_031556546.1">
    <property type="nucleotide sequence ID" value="XM_031700686.1"/>
</dbReference>